<feature type="region of interest" description="Disordered" evidence="1">
    <location>
        <begin position="1"/>
        <end position="26"/>
    </location>
</feature>
<evidence type="ECO:0000313" key="4">
    <source>
        <dbReference type="Proteomes" id="UP001187343"/>
    </source>
</evidence>
<feature type="compositionally biased region" description="Polar residues" evidence="1">
    <location>
        <begin position="1"/>
        <end position="18"/>
    </location>
</feature>
<keyword evidence="2" id="KW-0472">Membrane</keyword>
<dbReference type="EMBL" id="JAUYZG010000009">
    <property type="protein sequence ID" value="KAK2898877.1"/>
    <property type="molecule type" value="Genomic_DNA"/>
</dbReference>
<feature type="transmembrane region" description="Helical" evidence="2">
    <location>
        <begin position="31"/>
        <end position="52"/>
    </location>
</feature>
<dbReference type="Proteomes" id="UP001187343">
    <property type="component" value="Unassembled WGS sequence"/>
</dbReference>
<keyword evidence="2" id="KW-0812">Transmembrane</keyword>
<evidence type="ECO:0000256" key="2">
    <source>
        <dbReference type="SAM" id="Phobius"/>
    </source>
</evidence>
<proteinExistence type="predicted"/>
<name>A0AA88TS14_9TELE</name>
<gene>
    <name evidence="3" type="ORF">Q8A67_010295</name>
</gene>
<accession>A0AA88TS14</accession>
<reference evidence="3" key="1">
    <citation type="submission" date="2023-08" db="EMBL/GenBank/DDBJ databases">
        <title>Chromosome-level Genome Assembly of mud carp (Cirrhinus molitorella).</title>
        <authorList>
            <person name="Liu H."/>
        </authorList>
    </citation>
    <scope>NUCLEOTIDE SEQUENCE</scope>
    <source>
        <strain evidence="3">Prfri</strain>
        <tissue evidence="3">Muscle</tissue>
    </source>
</reference>
<organism evidence="3 4">
    <name type="scientific">Cirrhinus molitorella</name>
    <name type="common">mud carp</name>
    <dbReference type="NCBI Taxonomy" id="172907"/>
    <lineage>
        <taxon>Eukaryota</taxon>
        <taxon>Metazoa</taxon>
        <taxon>Chordata</taxon>
        <taxon>Craniata</taxon>
        <taxon>Vertebrata</taxon>
        <taxon>Euteleostomi</taxon>
        <taxon>Actinopterygii</taxon>
        <taxon>Neopterygii</taxon>
        <taxon>Teleostei</taxon>
        <taxon>Ostariophysi</taxon>
        <taxon>Cypriniformes</taxon>
        <taxon>Cyprinidae</taxon>
        <taxon>Labeoninae</taxon>
        <taxon>Labeonini</taxon>
        <taxon>Cirrhinus</taxon>
    </lineage>
</organism>
<evidence type="ECO:0000313" key="3">
    <source>
        <dbReference type="EMBL" id="KAK2898877.1"/>
    </source>
</evidence>
<protein>
    <submittedName>
        <fullName evidence="3">Uncharacterized protein</fullName>
    </submittedName>
</protein>
<evidence type="ECO:0000256" key="1">
    <source>
        <dbReference type="SAM" id="MobiDB-lite"/>
    </source>
</evidence>
<keyword evidence="2" id="KW-1133">Transmembrane helix</keyword>
<sequence>MPYPTASQDTTTSPTPADQHSPEQRRPQTHLIVVLCIIMAILEAVMCGHTGCNRTPSGIISRLRSGHTVADTEMIGLLQYTAAMSCHETTEKQ</sequence>
<keyword evidence="4" id="KW-1185">Reference proteome</keyword>
<dbReference type="AlphaFoldDB" id="A0AA88TS14"/>
<comment type="caution">
    <text evidence="3">The sequence shown here is derived from an EMBL/GenBank/DDBJ whole genome shotgun (WGS) entry which is preliminary data.</text>
</comment>